<evidence type="ECO:0000256" key="9">
    <source>
        <dbReference type="SAM" id="MobiDB-lite"/>
    </source>
</evidence>
<dbReference type="SMART" id="SM00156">
    <property type="entry name" value="PP2Ac"/>
    <property type="match status" value="1"/>
</dbReference>
<evidence type="ECO:0000256" key="8">
    <source>
        <dbReference type="RuleBase" id="RU004273"/>
    </source>
</evidence>
<keyword evidence="3" id="KW-0479">Metal-binding</keyword>
<evidence type="ECO:0000259" key="11">
    <source>
        <dbReference type="PROSITE" id="PS50245"/>
    </source>
</evidence>
<evidence type="ECO:0000256" key="7">
    <source>
        <dbReference type="ARBA" id="ARBA00023211"/>
    </source>
</evidence>
<dbReference type="Pfam" id="PF08321">
    <property type="entry name" value="PPP5"/>
    <property type="match status" value="1"/>
</dbReference>
<evidence type="ECO:0000259" key="10">
    <source>
        <dbReference type="PROSITE" id="PS50222"/>
    </source>
</evidence>
<feature type="domain" description="EF-hand" evidence="10">
    <location>
        <begin position="934"/>
        <end position="969"/>
    </location>
</feature>
<feature type="region of interest" description="Disordered" evidence="9">
    <location>
        <begin position="1011"/>
        <end position="1032"/>
    </location>
</feature>
<keyword evidence="5 8" id="KW-0378">Hydrolase</keyword>
<dbReference type="Gene3D" id="2.30.30.190">
    <property type="entry name" value="CAP Gly-rich-like domain"/>
    <property type="match status" value="1"/>
</dbReference>
<dbReference type="Proteomes" id="UP000019335">
    <property type="component" value="Chromosome 9"/>
</dbReference>
<keyword evidence="4" id="KW-0677">Repeat</keyword>
<dbReference type="AlphaFoldDB" id="W7TZP1"/>
<dbReference type="GO" id="GO:0004722">
    <property type="term" value="F:protein serine/threonine phosphatase activity"/>
    <property type="evidence" value="ECO:0007669"/>
    <property type="project" value="UniProtKB-EC"/>
</dbReference>
<dbReference type="InterPro" id="IPR029052">
    <property type="entry name" value="Metallo-depent_PP-like"/>
</dbReference>
<evidence type="ECO:0000256" key="4">
    <source>
        <dbReference type="ARBA" id="ARBA00022737"/>
    </source>
</evidence>
<feature type="domain" description="EF-hand" evidence="10">
    <location>
        <begin position="827"/>
        <end position="862"/>
    </location>
</feature>
<feature type="domain" description="EF-hand" evidence="10">
    <location>
        <begin position="693"/>
        <end position="728"/>
    </location>
</feature>
<dbReference type="GO" id="GO:0005509">
    <property type="term" value="F:calcium ion binding"/>
    <property type="evidence" value="ECO:0007669"/>
    <property type="project" value="InterPro"/>
</dbReference>
<evidence type="ECO:0000256" key="6">
    <source>
        <dbReference type="ARBA" id="ARBA00022837"/>
    </source>
</evidence>
<dbReference type="SUPFAM" id="SSF56300">
    <property type="entry name" value="Metallo-dependent phosphatases"/>
    <property type="match status" value="1"/>
</dbReference>
<keyword evidence="6" id="KW-0106">Calcium</keyword>
<dbReference type="EMBL" id="AZIL01000703">
    <property type="protein sequence ID" value="EWM26131.1"/>
    <property type="molecule type" value="Genomic_DNA"/>
</dbReference>
<dbReference type="PRINTS" id="PR00114">
    <property type="entry name" value="STPHPHTASE"/>
</dbReference>
<dbReference type="EC" id="3.1.3.16" evidence="8"/>
<gene>
    <name evidence="12" type="primary">PP</name>
    <name evidence="12" type="ORF">Naga_100014g16</name>
</gene>
<comment type="caution">
    <text evidence="12">The sequence shown here is derived from an EMBL/GenBank/DDBJ whole genome shotgun (WGS) entry which is preliminary data.</text>
</comment>
<dbReference type="Pfam" id="PF13202">
    <property type="entry name" value="EF-hand_5"/>
    <property type="match status" value="1"/>
</dbReference>
<dbReference type="Pfam" id="PF13499">
    <property type="entry name" value="EF-hand_7"/>
    <property type="match status" value="2"/>
</dbReference>
<dbReference type="PROSITE" id="PS50222">
    <property type="entry name" value="EF_HAND_2"/>
    <property type="match status" value="5"/>
</dbReference>
<comment type="similarity">
    <text evidence="2 8">Belongs to the PPP phosphatase family.</text>
</comment>
<dbReference type="InterPro" id="IPR006186">
    <property type="entry name" value="Ser/Thr-sp_prot-phosphatase"/>
</dbReference>
<dbReference type="InterPro" id="IPR018247">
    <property type="entry name" value="EF_Hand_1_Ca_BS"/>
</dbReference>
<dbReference type="SMART" id="SM01052">
    <property type="entry name" value="CAP_GLY"/>
    <property type="match status" value="1"/>
</dbReference>
<dbReference type="InterPro" id="IPR004843">
    <property type="entry name" value="Calcineurin-like_PHP"/>
</dbReference>
<dbReference type="Gene3D" id="3.60.21.10">
    <property type="match status" value="1"/>
</dbReference>
<proteinExistence type="inferred from homology"/>
<dbReference type="SMART" id="SM00054">
    <property type="entry name" value="EFh"/>
    <property type="match status" value="6"/>
</dbReference>
<accession>W7TZP1</accession>
<feature type="domain" description="EF-hand" evidence="10">
    <location>
        <begin position="657"/>
        <end position="692"/>
    </location>
</feature>
<organism evidence="12 13">
    <name type="scientific">Nannochloropsis gaditana</name>
    <dbReference type="NCBI Taxonomy" id="72520"/>
    <lineage>
        <taxon>Eukaryota</taxon>
        <taxon>Sar</taxon>
        <taxon>Stramenopiles</taxon>
        <taxon>Ochrophyta</taxon>
        <taxon>Eustigmatophyceae</taxon>
        <taxon>Eustigmatales</taxon>
        <taxon>Monodopsidaceae</taxon>
        <taxon>Nannochloropsis</taxon>
    </lineage>
</organism>
<feature type="domain" description="EF-hand" evidence="10">
    <location>
        <begin position="974"/>
        <end position="1009"/>
    </location>
</feature>
<dbReference type="PROSITE" id="PS50245">
    <property type="entry name" value="CAP_GLY_2"/>
    <property type="match status" value="1"/>
</dbReference>
<dbReference type="PANTHER" id="PTHR45668">
    <property type="entry name" value="SERINE/THREONINE-PROTEIN PHOSPHATASE 5-RELATED"/>
    <property type="match status" value="1"/>
</dbReference>
<reference evidence="12 13" key="1">
    <citation type="journal article" date="2014" name="Mol. Plant">
        <title>Chromosome Scale Genome Assembly and Transcriptome Profiling of Nannochloropsis gaditana in Nitrogen Depletion.</title>
        <authorList>
            <person name="Corteggiani Carpinelli E."/>
            <person name="Telatin A."/>
            <person name="Vitulo N."/>
            <person name="Forcato C."/>
            <person name="D'Angelo M."/>
            <person name="Schiavon R."/>
            <person name="Vezzi A."/>
            <person name="Giacometti G.M."/>
            <person name="Morosinotto T."/>
            <person name="Valle G."/>
        </authorList>
    </citation>
    <scope>NUCLEOTIDE SEQUENCE [LARGE SCALE GENOMIC DNA]</scope>
    <source>
        <strain evidence="12 13">B-31</strain>
    </source>
</reference>
<dbReference type="InterPro" id="IPR011992">
    <property type="entry name" value="EF-hand-dom_pair"/>
</dbReference>
<dbReference type="InterPro" id="IPR051134">
    <property type="entry name" value="PPP_phosphatase"/>
</dbReference>
<evidence type="ECO:0000313" key="12">
    <source>
        <dbReference type="EMBL" id="EWM26131.1"/>
    </source>
</evidence>
<dbReference type="InterPro" id="IPR000938">
    <property type="entry name" value="CAP-Gly_domain"/>
</dbReference>
<comment type="cofactor">
    <cofactor evidence="1">
        <name>Mn(2+)</name>
        <dbReference type="ChEBI" id="CHEBI:29035"/>
    </cofactor>
</comment>
<dbReference type="Gene3D" id="1.10.238.10">
    <property type="entry name" value="EF-hand"/>
    <property type="match status" value="3"/>
</dbReference>
<dbReference type="Pfam" id="PF00149">
    <property type="entry name" value="Metallophos"/>
    <property type="match status" value="1"/>
</dbReference>
<name>W7TZP1_9STRA</name>
<dbReference type="InterPro" id="IPR036859">
    <property type="entry name" value="CAP-Gly_dom_sf"/>
</dbReference>
<dbReference type="SUPFAM" id="SSF47473">
    <property type="entry name" value="EF-hand"/>
    <property type="match status" value="2"/>
</dbReference>
<dbReference type="PROSITE" id="PS00125">
    <property type="entry name" value="SER_THR_PHOSPHATASE"/>
    <property type="match status" value="1"/>
</dbReference>
<feature type="domain" description="CAP-Gly" evidence="11">
    <location>
        <begin position="54"/>
        <end position="96"/>
    </location>
</feature>
<evidence type="ECO:0000313" key="13">
    <source>
        <dbReference type="Proteomes" id="UP000019335"/>
    </source>
</evidence>
<dbReference type="InterPro" id="IPR013235">
    <property type="entry name" value="PPP_dom"/>
</dbReference>
<dbReference type="Pfam" id="PF01302">
    <property type="entry name" value="CAP_GLY"/>
    <property type="match status" value="1"/>
</dbReference>
<evidence type="ECO:0000256" key="2">
    <source>
        <dbReference type="ARBA" id="ARBA00008294"/>
    </source>
</evidence>
<dbReference type="InterPro" id="IPR002048">
    <property type="entry name" value="EF_hand_dom"/>
</dbReference>
<evidence type="ECO:0000256" key="3">
    <source>
        <dbReference type="ARBA" id="ARBA00022723"/>
    </source>
</evidence>
<keyword evidence="13" id="KW-1185">Reference proteome</keyword>
<dbReference type="SUPFAM" id="SSF74924">
    <property type="entry name" value="Cap-Gly domain"/>
    <property type="match status" value="1"/>
</dbReference>
<evidence type="ECO:0000256" key="5">
    <source>
        <dbReference type="ARBA" id="ARBA00022801"/>
    </source>
</evidence>
<dbReference type="OrthoDB" id="445564at2759"/>
<feature type="compositionally biased region" description="Low complexity" evidence="9">
    <location>
        <begin position="1012"/>
        <end position="1032"/>
    </location>
</feature>
<protein>
    <recommendedName>
        <fullName evidence="8">Serine/threonine-protein phosphatase</fullName>
        <ecNumber evidence="8">3.1.3.16</ecNumber>
    </recommendedName>
</protein>
<dbReference type="CDD" id="cd00051">
    <property type="entry name" value="EFh"/>
    <property type="match status" value="3"/>
</dbReference>
<keyword evidence="7" id="KW-0464">Manganese</keyword>
<dbReference type="PROSITE" id="PS00018">
    <property type="entry name" value="EF_HAND_1"/>
    <property type="match status" value="4"/>
</dbReference>
<evidence type="ECO:0000256" key="1">
    <source>
        <dbReference type="ARBA" id="ARBA00001936"/>
    </source>
</evidence>
<dbReference type="PANTHER" id="PTHR45668:SF5">
    <property type="entry name" value="SERINE_THREONINE-PROTEIN PHOSPHATASE 5"/>
    <property type="match status" value="1"/>
</dbReference>
<sequence>MSSAAAAPPSPIPLYNHGVLTVDSIFHPEKVKLPMGSLCLVQETAKGTVRYWGPVPELGEGDWVGVELELPIGDTDGSYAGKTYFVAPPNRAIFISPNIVTPYDEEMSSVAIIDDVKKRLAAKELERKRKENAETWNKLDNHQEQLLLKHALVLENIFGPCTRRVNVDEMDPIEMEEGYEGPRLTFPLTGDMLVDLLEHFKKGKPLHINFALDLLAQSRKIFAAEPTLQEISIPEGKRLTLVGDLHGQLADLFTIFTLNGLPSQDNEYLFNGDIVDRGQYGAEVLFSILAFKCLFPKQVRVNRGNHESRQQNRLMGFEEEVLTKYPGPNGRVLLAACQKVFDCMPLCALIQEKIFVVHGGLFSNDAVSLDHLRGISRKREPPVHSDVFEDRLYEEMLWSDPRAHLAGKQISTRGAGIEFGQDVTFEFLRTNQLALIVRSHECVAEGYDLVHNGRLMTLFSASRYCGLQTNKGAFLSMKKDLQPEIQQFYAHPMQESHWTAPAALGLTEQAAMAQVLEEDMTKMIIVTLLDHKPSLYWYFTQTDKGKTGRVSVEEWATGMKTVLKLDLPFASLASRLADVEEEVVEVDTTGIRERRKVQRISYAKFLDRYRVEVTGSDAVAAAWQEAVIDRVCEKLFLALRRGGKSLEGRGQKGSLSQSGSSVKDAFALFDVDRDGRIEYEEFIGLLKSMDVGLSEAQIYELMRGMDKNKDSVIDLEEFTSRFGIVFTGYVDRENEGVIVGLSAADSKLLMKIGKRLVKERKQLGQVYGEITGKPFPSLVRKASTAVENETGPQDAVGVVMEDEEEDTISYEQFKAFVRELGVGPSKASDEQLLRLAQHLDVDGSGTINFAEFSRGFKVADLKETRPKLRMSRNSVSLVKVPKQDGAHLVRDRGFLSLEKQISEDVGGMEDSEASVSEPGWTDRIIQQMSNFLFQYRLELASLYRAIDVNNDGVVSAEEFRSGFIKLNQVFNMMLTEEQIDLLMEAIDQDGNGQITYNEFLKAFKVVDTCKDSPNSSRSSSPTSSFSSGNGGH</sequence>
<comment type="catalytic activity">
    <reaction evidence="8">
        <text>O-phospho-L-threonyl-[protein] + H2O = L-threonyl-[protein] + phosphate</text>
        <dbReference type="Rhea" id="RHEA:47004"/>
        <dbReference type="Rhea" id="RHEA-COMP:11060"/>
        <dbReference type="Rhea" id="RHEA-COMP:11605"/>
        <dbReference type="ChEBI" id="CHEBI:15377"/>
        <dbReference type="ChEBI" id="CHEBI:30013"/>
        <dbReference type="ChEBI" id="CHEBI:43474"/>
        <dbReference type="ChEBI" id="CHEBI:61977"/>
        <dbReference type="EC" id="3.1.3.16"/>
    </reaction>
</comment>